<dbReference type="Proteomes" id="UP000322079">
    <property type="component" value="Chromosome"/>
</dbReference>
<reference evidence="6 7" key="1">
    <citation type="submission" date="2019-08" db="EMBL/GenBank/DDBJ databases">
        <title>Chromobacterium paludis, a novel bacterium isolated from a Maryland marsh pond.</title>
        <authorList>
            <person name="Blackburn M.B."/>
            <person name="Gundersen-Rindal D.E."/>
        </authorList>
    </citation>
    <scope>NUCLEOTIDE SEQUENCE [LARGE SCALE GENOMIC DNA]</scope>
    <source>
        <strain evidence="7">IIBBL 257-1</strain>
    </source>
</reference>
<dbReference type="NCBIfam" id="NF008653">
    <property type="entry name" value="PRK11650.1"/>
    <property type="match status" value="1"/>
</dbReference>
<organism evidence="6 7">
    <name type="scientific">Chromobacterium paludis</name>
    <dbReference type="NCBI Taxonomy" id="2605945"/>
    <lineage>
        <taxon>Bacteria</taxon>
        <taxon>Pseudomonadati</taxon>
        <taxon>Pseudomonadota</taxon>
        <taxon>Betaproteobacteria</taxon>
        <taxon>Neisseriales</taxon>
        <taxon>Chromobacteriaceae</taxon>
        <taxon>Chromobacterium</taxon>
    </lineage>
</organism>
<dbReference type="InterPro" id="IPR003593">
    <property type="entry name" value="AAA+_ATPase"/>
</dbReference>
<keyword evidence="2" id="KW-0472">Membrane</keyword>
<dbReference type="CDD" id="cd03301">
    <property type="entry name" value="ABC_MalK_N"/>
    <property type="match status" value="1"/>
</dbReference>
<keyword evidence="2" id="KW-1003">Cell membrane</keyword>
<dbReference type="PROSITE" id="PS00211">
    <property type="entry name" value="ABC_TRANSPORTER_1"/>
    <property type="match status" value="1"/>
</dbReference>
<dbReference type="GO" id="GO:0055052">
    <property type="term" value="C:ATP-binding cassette (ABC) transporter complex, substrate-binding subunit-containing"/>
    <property type="evidence" value="ECO:0007669"/>
    <property type="project" value="TreeGrafter"/>
</dbReference>
<sequence length="377" mass="40819">MAAVSLRGITKDFGLARTLTEIDLDIQDGEFIVFVGPSGCGKSTLLRTIAGLEEITEGELKIDGARVNELPPVKRGISMVFQSYALYPHMSVFDNLGFGLKLAGKRKSDYAAQVEQVAKVLQIEHLLERKPKELSGGQRQRVAIGRAIVQRPKVFLFDEPLSNLDASLRVQMRIEIAKLHRELGTTMIYVTHDQIEAMTLADRIVVLRGGRIEQVGSPSELYYQPANRFVAGFLGSPGMNFLPGRLQSQDAEGATVLLADGQAVRVAVDAAGLPADAEVCVGVRPEHLSLKAGDNSVRGNVIAVEHLGESSVLYLEAAGCAEPLSARLPPLVQFEPGTACRLVFDPADGHLFDDQGRALRRLDPLNLQARHPGLACA</sequence>
<dbReference type="Gene3D" id="2.40.50.140">
    <property type="entry name" value="Nucleic acid-binding proteins"/>
    <property type="match status" value="1"/>
</dbReference>
<evidence type="ECO:0000256" key="4">
    <source>
        <dbReference type="ARBA" id="ARBA00022840"/>
    </source>
</evidence>
<dbReference type="InterPro" id="IPR017871">
    <property type="entry name" value="ABC_transporter-like_CS"/>
</dbReference>
<dbReference type="GO" id="GO:0005524">
    <property type="term" value="F:ATP binding"/>
    <property type="evidence" value="ECO:0007669"/>
    <property type="project" value="UniProtKB-KW"/>
</dbReference>
<dbReference type="GO" id="GO:0016887">
    <property type="term" value="F:ATP hydrolysis activity"/>
    <property type="evidence" value="ECO:0007669"/>
    <property type="project" value="InterPro"/>
</dbReference>
<dbReference type="Pfam" id="PF00005">
    <property type="entry name" value="ABC_tran"/>
    <property type="match status" value="1"/>
</dbReference>
<dbReference type="FunFam" id="3.40.50.300:FF:000042">
    <property type="entry name" value="Maltose/maltodextrin ABC transporter, ATP-binding protein"/>
    <property type="match status" value="1"/>
</dbReference>
<dbReference type="InterPro" id="IPR015855">
    <property type="entry name" value="ABC_transpr_MalK-like"/>
</dbReference>
<dbReference type="PANTHER" id="PTHR43875">
    <property type="entry name" value="MALTODEXTRIN IMPORT ATP-BINDING PROTEIN MSMX"/>
    <property type="match status" value="1"/>
</dbReference>
<keyword evidence="3" id="KW-0547">Nucleotide-binding</keyword>
<dbReference type="InterPro" id="IPR008995">
    <property type="entry name" value="Mo/tungstate-bd_C_term_dom"/>
</dbReference>
<dbReference type="Gene3D" id="2.40.50.100">
    <property type="match status" value="1"/>
</dbReference>
<evidence type="ECO:0000256" key="1">
    <source>
        <dbReference type="ARBA" id="ARBA00022448"/>
    </source>
</evidence>
<feature type="domain" description="ABC transporter" evidence="5">
    <location>
        <begin position="4"/>
        <end position="234"/>
    </location>
</feature>
<evidence type="ECO:0000256" key="3">
    <source>
        <dbReference type="ARBA" id="ARBA00022741"/>
    </source>
</evidence>
<dbReference type="InterPro" id="IPR047641">
    <property type="entry name" value="ABC_transpr_MalK/UgpC-like"/>
</dbReference>
<evidence type="ECO:0000259" key="5">
    <source>
        <dbReference type="PROSITE" id="PS50893"/>
    </source>
</evidence>
<dbReference type="PROSITE" id="PS50893">
    <property type="entry name" value="ABC_TRANSPORTER_2"/>
    <property type="match status" value="1"/>
</dbReference>
<dbReference type="RefSeq" id="WP_149296047.1">
    <property type="nucleotide sequence ID" value="NZ_CP043473.1"/>
</dbReference>
<dbReference type="InterPro" id="IPR027417">
    <property type="entry name" value="P-loop_NTPase"/>
</dbReference>
<gene>
    <name evidence="6" type="primary">ugpC</name>
    <name evidence="6" type="ORF">FYK34_08945</name>
</gene>
<accession>A0A5C1DGB0</accession>
<dbReference type="SUPFAM" id="SSF50331">
    <property type="entry name" value="MOP-like"/>
    <property type="match status" value="1"/>
</dbReference>
<dbReference type="AlphaFoldDB" id="A0A5C1DGB0"/>
<evidence type="ECO:0000256" key="2">
    <source>
        <dbReference type="ARBA" id="ARBA00022475"/>
    </source>
</evidence>
<dbReference type="InterPro" id="IPR012340">
    <property type="entry name" value="NA-bd_OB-fold"/>
</dbReference>
<evidence type="ECO:0000313" key="6">
    <source>
        <dbReference type="EMBL" id="QEL55686.1"/>
    </source>
</evidence>
<dbReference type="InterPro" id="IPR003439">
    <property type="entry name" value="ABC_transporter-like_ATP-bd"/>
</dbReference>
<dbReference type="Pfam" id="PF08402">
    <property type="entry name" value="TOBE_2"/>
    <property type="match status" value="1"/>
</dbReference>
<dbReference type="PANTHER" id="PTHR43875:SF3">
    <property type="entry name" value="MALTOSE_MALTODEXTRIN IMPORT ATP-BINDING PROTEIN MALK"/>
    <property type="match status" value="1"/>
</dbReference>
<keyword evidence="1" id="KW-0813">Transport</keyword>
<protein>
    <submittedName>
        <fullName evidence="6">sn-glycerol-3-phosphate ABC transporter ATP-binding protein UgpC</fullName>
    </submittedName>
</protein>
<dbReference type="GO" id="GO:1990060">
    <property type="term" value="C:maltose transport complex"/>
    <property type="evidence" value="ECO:0007669"/>
    <property type="project" value="TreeGrafter"/>
</dbReference>
<dbReference type="GO" id="GO:0015423">
    <property type="term" value="F:ABC-type maltose transporter activity"/>
    <property type="evidence" value="ECO:0007669"/>
    <property type="project" value="TreeGrafter"/>
</dbReference>
<dbReference type="SUPFAM" id="SSF52540">
    <property type="entry name" value="P-loop containing nucleoside triphosphate hydrolases"/>
    <property type="match status" value="1"/>
</dbReference>
<evidence type="ECO:0000313" key="7">
    <source>
        <dbReference type="Proteomes" id="UP000322079"/>
    </source>
</evidence>
<dbReference type="InterPro" id="IPR013611">
    <property type="entry name" value="Transp-assoc_OB_typ2"/>
</dbReference>
<dbReference type="KEGG" id="chrm:FYK34_08945"/>
<dbReference type="EMBL" id="CP043473">
    <property type="protein sequence ID" value="QEL55686.1"/>
    <property type="molecule type" value="Genomic_DNA"/>
</dbReference>
<keyword evidence="7" id="KW-1185">Reference proteome</keyword>
<name>A0A5C1DGB0_9NEIS</name>
<proteinExistence type="predicted"/>
<keyword evidence="4 6" id="KW-0067">ATP-binding</keyword>
<dbReference type="SMART" id="SM00382">
    <property type="entry name" value="AAA"/>
    <property type="match status" value="1"/>
</dbReference>
<dbReference type="Gene3D" id="3.40.50.300">
    <property type="entry name" value="P-loop containing nucleotide triphosphate hydrolases"/>
    <property type="match status" value="1"/>
</dbReference>